<dbReference type="InterPro" id="IPR030678">
    <property type="entry name" value="Peptide/Ni-bd"/>
</dbReference>
<proteinExistence type="predicted"/>
<name>A0ABQ2BDU2_9MICO</name>
<dbReference type="InterPro" id="IPR000914">
    <property type="entry name" value="SBP_5_dom"/>
</dbReference>
<dbReference type="Gene3D" id="3.40.190.10">
    <property type="entry name" value="Periplasmic binding protein-like II"/>
    <property type="match status" value="1"/>
</dbReference>
<gene>
    <name evidence="3" type="ORF">GCM10007368_38440</name>
</gene>
<comment type="caution">
    <text evidence="3">The sequence shown here is derived from an EMBL/GenBank/DDBJ whole genome shotgun (WGS) entry which is preliminary data.</text>
</comment>
<dbReference type="EMBL" id="BMDG01000017">
    <property type="protein sequence ID" value="GGI11889.1"/>
    <property type="molecule type" value="Genomic_DNA"/>
</dbReference>
<dbReference type="PANTHER" id="PTHR30290:SF82">
    <property type="entry name" value="ABC-TYPE DIPEPTIDE_OLIGOPEPTIDE TRANSPORT SYSTEM, PERIPLASMIC COMPONENT"/>
    <property type="match status" value="1"/>
</dbReference>
<keyword evidence="1" id="KW-0732">Signal</keyword>
<organism evidence="3 4">
    <name type="scientific">Isoptericola cucumis</name>
    <dbReference type="NCBI Taxonomy" id="1776856"/>
    <lineage>
        <taxon>Bacteria</taxon>
        <taxon>Bacillati</taxon>
        <taxon>Actinomycetota</taxon>
        <taxon>Actinomycetes</taxon>
        <taxon>Micrococcales</taxon>
        <taxon>Promicromonosporaceae</taxon>
        <taxon>Isoptericola</taxon>
    </lineage>
</organism>
<dbReference type="RefSeq" id="WP_188525359.1">
    <property type="nucleotide sequence ID" value="NZ_BMDG01000017.1"/>
</dbReference>
<dbReference type="CDD" id="cd08509">
    <property type="entry name" value="PBP2_TmCBP_oligosaccharides_like"/>
    <property type="match status" value="1"/>
</dbReference>
<dbReference type="Gene3D" id="3.90.76.10">
    <property type="entry name" value="Dipeptide-binding Protein, Domain 1"/>
    <property type="match status" value="1"/>
</dbReference>
<feature type="signal peptide" evidence="1">
    <location>
        <begin position="1"/>
        <end position="21"/>
    </location>
</feature>
<evidence type="ECO:0000256" key="1">
    <source>
        <dbReference type="SAM" id="SignalP"/>
    </source>
</evidence>
<dbReference type="PANTHER" id="PTHR30290">
    <property type="entry name" value="PERIPLASMIC BINDING COMPONENT OF ABC TRANSPORTER"/>
    <property type="match status" value="1"/>
</dbReference>
<protein>
    <submittedName>
        <fullName evidence="3">Peptide ABC transporter substrate-binding protein</fullName>
    </submittedName>
</protein>
<dbReference type="Pfam" id="PF00496">
    <property type="entry name" value="SBP_bac_5"/>
    <property type="match status" value="1"/>
</dbReference>
<dbReference type="Proteomes" id="UP000632535">
    <property type="component" value="Unassembled WGS sequence"/>
</dbReference>
<feature type="domain" description="Solute-binding protein family 5" evidence="2">
    <location>
        <begin position="87"/>
        <end position="433"/>
    </location>
</feature>
<dbReference type="InterPro" id="IPR039424">
    <property type="entry name" value="SBP_5"/>
</dbReference>
<evidence type="ECO:0000313" key="3">
    <source>
        <dbReference type="EMBL" id="GGI11889.1"/>
    </source>
</evidence>
<dbReference type="PIRSF" id="PIRSF002741">
    <property type="entry name" value="MppA"/>
    <property type="match status" value="1"/>
</dbReference>
<dbReference type="Gene3D" id="3.10.105.10">
    <property type="entry name" value="Dipeptide-binding Protein, Domain 3"/>
    <property type="match status" value="1"/>
</dbReference>
<feature type="chain" id="PRO_5047085543" evidence="1">
    <location>
        <begin position="22"/>
        <end position="553"/>
    </location>
</feature>
<accession>A0ABQ2BDU2</accession>
<dbReference type="SUPFAM" id="SSF53850">
    <property type="entry name" value="Periplasmic binding protein-like II"/>
    <property type="match status" value="1"/>
</dbReference>
<evidence type="ECO:0000259" key="2">
    <source>
        <dbReference type="Pfam" id="PF00496"/>
    </source>
</evidence>
<dbReference type="PROSITE" id="PS51257">
    <property type="entry name" value="PROKAR_LIPOPROTEIN"/>
    <property type="match status" value="1"/>
</dbReference>
<reference evidence="4" key="1">
    <citation type="journal article" date="2019" name="Int. J. Syst. Evol. Microbiol.">
        <title>The Global Catalogue of Microorganisms (GCM) 10K type strain sequencing project: providing services to taxonomists for standard genome sequencing and annotation.</title>
        <authorList>
            <consortium name="The Broad Institute Genomics Platform"/>
            <consortium name="The Broad Institute Genome Sequencing Center for Infectious Disease"/>
            <person name="Wu L."/>
            <person name="Ma J."/>
        </authorList>
    </citation>
    <scope>NUCLEOTIDE SEQUENCE [LARGE SCALE GENOMIC DNA]</scope>
    <source>
        <strain evidence="4">CCM 8653</strain>
    </source>
</reference>
<sequence>MRTTTFPRAAAVLAAASLALAGCSGAGGDTGQPAPGGAPAALSVHANTANTYERNFNPYSPTANQGTKGMIYEPLLLNTPMTPGESVPWLAESMEFNEDGTVATFTLREGVTWSDGEAFDADDVAFTFNLMRDNPAANASALDLDKATAVDARTVEVAFNSTSFAFKEAIENTVIVPEHVFADVDPVEFTNEKPVGTGPFVLGDFSQQLYTLTKNDRYWNADEVEVGEVRYPAASDQTFNTSLQAGELDWAGGFVANIDQIFINQDPENRSYWYPGDGLVNLLVNDQKAPFDDLELRKAVSAAVDRDQLSEVAMQGYTPPAHPTGLPLPAFEGVMSDEYADAAFTRDVDRANQLLDDAGYAKGPDGVRTTPDGERLSFTLQIPSDYVDWVTMSQLLSEQLKEVGIELKPQGVSFDAWLQARGAGAFEMTIASVPMGLSPYTLYRAIMSSEYREDEGPVIANYSRFYDEEADAHLKAYAATDDEAQQQAALDGMQQIMVDELPLIPLLQSPNWAQFNTASWEGFPSEEDPYALGAPYQFPDNLLVVTRLTPAGK</sequence>
<evidence type="ECO:0000313" key="4">
    <source>
        <dbReference type="Proteomes" id="UP000632535"/>
    </source>
</evidence>
<keyword evidence="4" id="KW-1185">Reference proteome</keyword>